<protein>
    <recommendedName>
        <fullName evidence="1">Methyltransferase type 11 domain-containing protein</fullName>
    </recommendedName>
</protein>
<reference evidence="2 3" key="1">
    <citation type="submission" date="2024-01" db="EMBL/GenBank/DDBJ databases">
        <title>A draft genome for a cacao thread blight-causing isolate of Paramarasmius palmivorus.</title>
        <authorList>
            <person name="Baruah I.K."/>
            <person name="Bukari Y."/>
            <person name="Amoako-Attah I."/>
            <person name="Meinhardt L.W."/>
            <person name="Bailey B.A."/>
            <person name="Cohen S.P."/>
        </authorList>
    </citation>
    <scope>NUCLEOTIDE SEQUENCE [LARGE SCALE GENOMIC DNA]</scope>
    <source>
        <strain evidence="2 3">GH-12</strain>
    </source>
</reference>
<name>A0AAW0BGV3_9AGAR</name>
<gene>
    <name evidence="2" type="ORF">VNI00_015989</name>
</gene>
<organism evidence="2 3">
    <name type="scientific">Paramarasmius palmivorus</name>
    <dbReference type="NCBI Taxonomy" id="297713"/>
    <lineage>
        <taxon>Eukaryota</taxon>
        <taxon>Fungi</taxon>
        <taxon>Dikarya</taxon>
        <taxon>Basidiomycota</taxon>
        <taxon>Agaricomycotina</taxon>
        <taxon>Agaricomycetes</taxon>
        <taxon>Agaricomycetidae</taxon>
        <taxon>Agaricales</taxon>
        <taxon>Marasmiineae</taxon>
        <taxon>Marasmiaceae</taxon>
        <taxon>Paramarasmius</taxon>
    </lineage>
</organism>
<evidence type="ECO:0000313" key="3">
    <source>
        <dbReference type="Proteomes" id="UP001383192"/>
    </source>
</evidence>
<keyword evidence="3" id="KW-1185">Reference proteome</keyword>
<dbReference type="Pfam" id="PF08241">
    <property type="entry name" value="Methyltransf_11"/>
    <property type="match status" value="1"/>
</dbReference>
<evidence type="ECO:0000259" key="1">
    <source>
        <dbReference type="Pfam" id="PF08241"/>
    </source>
</evidence>
<accession>A0AAW0BGV3</accession>
<proteinExistence type="predicted"/>
<dbReference type="Proteomes" id="UP001383192">
    <property type="component" value="Unassembled WGS sequence"/>
</dbReference>
<dbReference type="AlphaFoldDB" id="A0AAW0BGV3"/>
<dbReference type="GO" id="GO:0008757">
    <property type="term" value="F:S-adenosylmethionine-dependent methyltransferase activity"/>
    <property type="evidence" value="ECO:0007669"/>
    <property type="project" value="InterPro"/>
</dbReference>
<dbReference type="InterPro" id="IPR029063">
    <property type="entry name" value="SAM-dependent_MTases_sf"/>
</dbReference>
<feature type="domain" description="Methyltransferase type 11" evidence="1">
    <location>
        <begin position="18"/>
        <end position="72"/>
    </location>
</feature>
<dbReference type="SUPFAM" id="SSF53335">
    <property type="entry name" value="S-adenosyl-L-methionine-dependent methyltransferases"/>
    <property type="match status" value="1"/>
</dbReference>
<evidence type="ECO:0000313" key="2">
    <source>
        <dbReference type="EMBL" id="KAK7025461.1"/>
    </source>
</evidence>
<sequence length="211" mass="23415">MHAIDLSSVHFRFGTAPRNVHFTQSSVTSLPRNWTHKFDFIQQSFLISSLSTTDWPFAIAELHRVLKSGGYLQIQELTSFLGVAQLDGVRPGCAASKVRDMMVAIRERYDYLVHPPRQIVKMLKKAGFRDIKCDVKEAPRLGARFGGETGAAGLDLHVSALRTMKDVVLVNEGFGIVRDGAEFDSVMTGYATECEEDGLPAYECCIICAQK</sequence>
<comment type="caution">
    <text evidence="2">The sequence shown here is derived from an EMBL/GenBank/DDBJ whole genome shotgun (WGS) entry which is preliminary data.</text>
</comment>
<dbReference type="InterPro" id="IPR013216">
    <property type="entry name" value="Methyltransf_11"/>
</dbReference>
<dbReference type="EMBL" id="JAYKXP010000114">
    <property type="protein sequence ID" value="KAK7025461.1"/>
    <property type="molecule type" value="Genomic_DNA"/>
</dbReference>
<dbReference type="Gene3D" id="3.40.50.150">
    <property type="entry name" value="Vaccinia Virus protein VP39"/>
    <property type="match status" value="1"/>
</dbReference>